<evidence type="ECO:0000313" key="1">
    <source>
        <dbReference type="EMBL" id="CAF4256613.1"/>
    </source>
</evidence>
<organism evidence="1 2">
    <name type="scientific">Rotaria magnacalcarata</name>
    <dbReference type="NCBI Taxonomy" id="392030"/>
    <lineage>
        <taxon>Eukaryota</taxon>
        <taxon>Metazoa</taxon>
        <taxon>Spiralia</taxon>
        <taxon>Gnathifera</taxon>
        <taxon>Rotifera</taxon>
        <taxon>Eurotatoria</taxon>
        <taxon>Bdelloidea</taxon>
        <taxon>Philodinida</taxon>
        <taxon>Philodinidae</taxon>
        <taxon>Rotaria</taxon>
    </lineage>
</organism>
<comment type="caution">
    <text evidence="1">The sequence shown here is derived from an EMBL/GenBank/DDBJ whole genome shotgun (WGS) entry which is preliminary data.</text>
</comment>
<sequence length="64" mass="7416">LNQSQKRLSIDISLLPSVFLVRLLNHIFYLHSNFTITTKTQNLIINDDFDLDVCIMILTKIIVV</sequence>
<evidence type="ECO:0000313" key="2">
    <source>
        <dbReference type="Proteomes" id="UP000681720"/>
    </source>
</evidence>
<proteinExistence type="predicted"/>
<dbReference type="EMBL" id="CAJOBJ010028076">
    <property type="protein sequence ID" value="CAF4256613.1"/>
    <property type="molecule type" value="Genomic_DNA"/>
</dbReference>
<feature type="non-terminal residue" evidence="1">
    <location>
        <position position="1"/>
    </location>
</feature>
<accession>A0A8S2SXF7</accession>
<gene>
    <name evidence="1" type="ORF">GIL414_LOCUS23923</name>
</gene>
<dbReference type="AlphaFoldDB" id="A0A8S2SXF7"/>
<name>A0A8S2SXF7_9BILA</name>
<protein>
    <submittedName>
        <fullName evidence="1">Uncharacterized protein</fullName>
    </submittedName>
</protein>
<reference evidence="1" key="1">
    <citation type="submission" date="2021-02" db="EMBL/GenBank/DDBJ databases">
        <authorList>
            <person name="Nowell W R."/>
        </authorList>
    </citation>
    <scope>NUCLEOTIDE SEQUENCE</scope>
</reference>
<dbReference type="Proteomes" id="UP000681720">
    <property type="component" value="Unassembled WGS sequence"/>
</dbReference>